<dbReference type="InterPro" id="IPR039420">
    <property type="entry name" value="WalR-like"/>
</dbReference>
<dbReference type="AlphaFoldDB" id="A0A917E8T2"/>
<keyword evidence="5" id="KW-0804">Transcription</keyword>
<dbReference type="PROSITE" id="PS50110">
    <property type="entry name" value="RESPONSE_REGULATORY"/>
    <property type="match status" value="1"/>
</dbReference>
<evidence type="ECO:0000256" key="5">
    <source>
        <dbReference type="ARBA" id="ARBA00023163"/>
    </source>
</evidence>
<dbReference type="SUPFAM" id="SSF52172">
    <property type="entry name" value="CheY-like"/>
    <property type="match status" value="1"/>
</dbReference>
<evidence type="ECO:0000313" key="10">
    <source>
        <dbReference type="EMBL" id="GGE15896.1"/>
    </source>
</evidence>
<keyword evidence="11" id="KW-1185">Reference proteome</keyword>
<dbReference type="GO" id="GO:0006355">
    <property type="term" value="P:regulation of DNA-templated transcription"/>
    <property type="evidence" value="ECO:0007669"/>
    <property type="project" value="InterPro"/>
</dbReference>
<comment type="caution">
    <text evidence="10">The sequence shown here is derived from an EMBL/GenBank/DDBJ whole genome shotgun (WGS) entry which is preliminary data.</text>
</comment>
<evidence type="ECO:0000256" key="4">
    <source>
        <dbReference type="ARBA" id="ARBA00023125"/>
    </source>
</evidence>
<keyword evidence="3" id="KW-0805">Transcription regulation</keyword>
<dbReference type="Gene3D" id="6.10.250.690">
    <property type="match status" value="1"/>
</dbReference>
<dbReference type="PANTHER" id="PTHR48111:SF22">
    <property type="entry name" value="REGULATOR OF RPOS"/>
    <property type="match status" value="1"/>
</dbReference>
<dbReference type="InterPro" id="IPR001867">
    <property type="entry name" value="OmpR/PhoB-type_DNA-bd"/>
</dbReference>
<evidence type="ECO:0000256" key="7">
    <source>
        <dbReference type="PROSITE-ProRule" id="PRU01091"/>
    </source>
</evidence>
<keyword evidence="1 6" id="KW-0597">Phosphoprotein</keyword>
<dbReference type="GO" id="GO:0005829">
    <property type="term" value="C:cytosol"/>
    <property type="evidence" value="ECO:0007669"/>
    <property type="project" value="TreeGrafter"/>
</dbReference>
<dbReference type="SMART" id="SM00862">
    <property type="entry name" value="Trans_reg_C"/>
    <property type="match status" value="1"/>
</dbReference>
<dbReference type="InterPro" id="IPR036388">
    <property type="entry name" value="WH-like_DNA-bd_sf"/>
</dbReference>
<keyword evidence="2" id="KW-0902">Two-component regulatory system</keyword>
<dbReference type="SMART" id="SM00448">
    <property type="entry name" value="REC"/>
    <property type="match status" value="1"/>
</dbReference>
<name>A0A917E8T2_9FLAO</name>
<dbReference type="InterPro" id="IPR001789">
    <property type="entry name" value="Sig_transdc_resp-reg_receiver"/>
</dbReference>
<dbReference type="InterPro" id="IPR011006">
    <property type="entry name" value="CheY-like_superfamily"/>
</dbReference>
<organism evidence="10 11">
    <name type="scientific">Psychroflexus salis</name>
    <dbReference type="NCBI Taxonomy" id="1526574"/>
    <lineage>
        <taxon>Bacteria</taxon>
        <taxon>Pseudomonadati</taxon>
        <taxon>Bacteroidota</taxon>
        <taxon>Flavobacteriia</taxon>
        <taxon>Flavobacteriales</taxon>
        <taxon>Flavobacteriaceae</taxon>
        <taxon>Psychroflexus</taxon>
    </lineage>
</organism>
<sequence length="225" mass="26227">MNTSNFKLLIAEDEYEIATFLKKGIQEEGYQVKLVTNGEEAINYIEKNHVDLVILDWMMPKVSGIQTCKTLRTKDFKGPIIFLTAKDKVEDTITGLKSGANDYLKKPFHFSELLARIEIQIKTFYKIGELLELDFLKVDTSRHIVYSQEEIINLTEKEYQMLVYLIRNKGQVCSRQKIIEDVWDIHFEYDTSVLDVHMNALRKKLNLKRDQLIKTIRGAGFKAEE</sequence>
<feature type="domain" description="OmpR/PhoB-type" evidence="9">
    <location>
        <begin position="128"/>
        <end position="225"/>
    </location>
</feature>
<dbReference type="Pfam" id="PF00072">
    <property type="entry name" value="Response_reg"/>
    <property type="match status" value="1"/>
</dbReference>
<accession>A0A917E8T2</accession>
<evidence type="ECO:0000259" key="8">
    <source>
        <dbReference type="PROSITE" id="PS50110"/>
    </source>
</evidence>
<gene>
    <name evidence="10" type="ORF">GCM10010831_16500</name>
</gene>
<evidence type="ECO:0000256" key="2">
    <source>
        <dbReference type="ARBA" id="ARBA00023012"/>
    </source>
</evidence>
<dbReference type="PROSITE" id="PS51755">
    <property type="entry name" value="OMPR_PHOB"/>
    <property type="match status" value="1"/>
</dbReference>
<feature type="modified residue" description="4-aspartylphosphate" evidence="6">
    <location>
        <position position="56"/>
    </location>
</feature>
<evidence type="ECO:0000313" key="11">
    <source>
        <dbReference type="Proteomes" id="UP000599688"/>
    </source>
</evidence>
<evidence type="ECO:0000256" key="1">
    <source>
        <dbReference type="ARBA" id="ARBA00022553"/>
    </source>
</evidence>
<proteinExistence type="predicted"/>
<dbReference type="RefSeq" id="WP_188406364.1">
    <property type="nucleotide sequence ID" value="NZ_BMGL01000009.1"/>
</dbReference>
<evidence type="ECO:0000259" key="9">
    <source>
        <dbReference type="PROSITE" id="PS51755"/>
    </source>
</evidence>
<dbReference type="GO" id="GO:0032993">
    <property type="term" value="C:protein-DNA complex"/>
    <property type="evidence" value="ECO:0007669"/>
    <property type="project" value="TreeGrafter"/>
</dbReference>
<feature type="domain" description="Response regulatory" evidence="8">
    <location>
        <begin position="7"/>
        <end position="121"/>
    </location>
</feature>
<dbReference type="Gene3D" id="1.10.10.10">
    <property type="entry name" value="Winged helix-like DNA-binding domain superfamily/Winged helix DNA-binding domain"/>
    <property type="match status" value="1"/>
</dbReference>
<feature type="DNA-binding region" description="OmpR/PhoB-type" evidence="7">
    <location>
        <begin position="128"/>
        <end position="225"/>
    </location>
</feature>
<dbReference type="EMBL" id="BMGL01000009">
    <property type="protein sequence ID" value="GGE15896.1"/>
    <property type="molecule type" value="Genomic_DNA"/>
</dbReference>
<dbReference type="GO" id="GO:0000976">
    <property type="term" value="F:transcription cis-regulatory region binding"/>
    <property type="evidence" value="ECO:0007669"/>
    <property type="project" value="TreeGrafter"/>
</dbReference>
<dbReference type="PANTHER" id="PTHR48111">
    <property type="entry name" value="REGULATOR OF RPOS"/>
    <property type="match status" value="1"/>
</dbReference>
<dbReference type="Pfam" id="PF00486">
    <property type="entry name" value="Trans_reg_C"/>
    <property type="match status" value="1"/>
</dbReference>
<reference evidence="10 11" key="1">
    <citation type="journal article" date="2014" name="Int. J. Syst. Evol. Microbiol.">
        <title>Complete genome sequence of Corynebacterium casei LMG S-19264T (=DSM 44701T), isolated from a smear-ripened cheese.</title>
        <authorList>
            <consortium name="US DOE Joint Genome Institute (JGI-PGF)"/>
            <person name="Walter F."/>
            <person name="Albersmeier A."/>
            <person name="Kalinowski J."/>
            <person name="Ruckert C."/>
        </authorList>
    </citation>
    <scope>NUCLEOTIDE SEQUENCE [LARGE SCALE GENOMIC DNA]</scope>
    <source>
        <strain evidence="10 11">CGMCC 1.12925</strain>
    </source>
</reference>
<dbReference type="Gene3D" id="3.40.50.2300">
    <property type="match status" value="1"/>
</dbReference>
<dbReference type="FunFam" id="3.40.50.2300:FF:000001">
    <property type="entry name" value="DNA-binding response regulator PhoB"/>
    <property type="match status" value="1"/>
</dbReference>
<keyword evidence="4 7" id="KW-0238">DNA-binding</keyword>
<dbReference type="CDD" id="cd00383">
    <property type="entry name" value="trans_reg_C"/>
    <property type="match status" value="1"/>
</dbReference>
<dbReference type="GO" id="GO:0000156">
    <property type="term" value="F:phosphorelay response regulator activity"/>
    <property type="evidence" value="ECO:0007669"/>
    <property type="project" value="TreeGrafter"/>
</dbReference>
<protein>
    <submittedName>
        <fullName evidence="10">DNA-binding response regulator</fullName>
    </submittedName>
</protein>
<dbReference type="Proteomes" id="UP000599688">
    <property type="component" value="Unassembled WGS sequence"/>
</dbReference>
<evidence type="ECO:0000256" key="3">
    <source>
        <dbReference type="ARBA" id="ARBA00023015"/>
    </source>
</evidence>
<evidence type="ECO:0000256" key="6">
    <source>
        <dbReference type="PROSITE-ProRule" id="PRU00169"/>
    </source>
</evidence>